<dbReference type="InterPro" id="IPR006225">
    <property type="entry name" value="PsdUridine_synth_RluC/D"/>
</dbReference>
<comment type="similarity">
    <text evidence="1 5">Belongs to the pseudouridine synthase RluA family.</text>
</comment>
<dbReference type="InterPro" id="IPR002942">
    <property type="entry name" value="S4_RNA-bd"/>
</dbReference>
<name>A0A9W6LMA1_9FUSO</name>
<comment type="caution">
    <text evidence="7">The sequence shown here is derived from an EMBL/GenBank/DDBJ whole genome shotgun (WGS) entry which is preliminary data.</text>
</comment>
<organism evidence="7 8">
    <name type="scientific">Propionigenium maris DSM 9537</name>
    <dbReference type="NCBI Taxonomy" id="1123000"/>
    <lineage>
        <taxon>Bacteria</taxon>
        <taxon>Fusobacteriati</taxon>
        <taxon>Fusobacteriota</taxon>
        <taxon>Fusobacteriia</taxon>
        <taxon>Fusobacteriales</taxon>
        <taxon>Fusobacteriaceae</taxon>
        <taxon>Propionigenium</taxon>
    </lineage>
</organism>
<comment type="function">
    <text evidence="5">Responsible for synthesis of pseudouridine from uracil.</text>
</comment>
<evidence type="ECO:0000256" key="3">
    <source>
        <dbReference type="PIRSR" id="PIRSR606225-1"/>
    </source>
</evidence>
<feature type="domain" description="RNA-binding S4" evidence="6">
    <location>
        <begin position="12"/>
        <end position="77"/>
    </location>
</feature>
<dbReference type="Gene3D" id="3.30.2350.10">
    <property type="entry name" value="Pseudouridine synthase"/>
    <property type="match status" value="1"/>
</dbReference>
<evidence type="ECO:0000256" key="2">
    <source>
        <dbReference type="ARBA" id="ARBA00023235"/>
    </source>
</evidence>
<dbReference type="SMART" id="SM00363">
    <property type="entry name" value="S4"/>
    <property type="match status" value="1"/>
</dbReference>
<dbReference type="EC" id="5.4.99.-" evidence="5"/>
<dbReference type="InterPro" id="IPR036986">
    <property type="entry name" value="S4_RNA-bd_sf"/>
</dbReference>
<proteinExistence type="inferred from homology"/>
<evidence type="ECO:0000256" key="1">
    <source>
        <dbReference type="ARBA" id="ARBA00010876"/>
    </source>
</evidence>
<comment type="catalytic activity">
    <reaction evidence="5">
        <text>a uridine in RNA = a pseudouridine in RNA</text>
        <dbReference type="Rhea" id="RHEA:48348"/>
        <dbReference type="Rhea" id="RHEA-COMP:12068"/>
        <dbReference type="Rhea" id="RHEA-COMP:12069"/>
        <dbReference type="ChEBI" id="CHEBI:65314"/>
        <dbReference type="ChEBI" id="CHEBI:65315"/>
    </reaction>
</comment>
<dbReference type="CDD" id="cd00165">
    <property type="entry name" value="S4"/>
    <property type="match status" value="1"/>
</dbReference>
<feature type="active site" evidence="3">
    <location>
        <position position="135"/>
    </location>
</feature>
<dbReference type="PROSITE" id="PS50889">
    <property type="entry name" value="S4"/>
    <property type="match status" value="1"/>
</dbReference>
<dbReference type="EMBL" id="BSDY01000004">
    <property type="protein sequence ID" value="GLI55564.1"/>
    <property type="molecule type" value="Genomic_DNA"/>
</dbReference>
<sequence length="288" mass="33456">MEYKIDSNFHDTRLDKFIRRKYEGVNLTGIFKMIRKGKIKVNGKKVKQNYRLQEGDVVKVFSTGGETKKKEFIELSPREVEYIQKGIVYEDEKILVFNKEADMVMHKGSGHDYGLSEMLKSYLKIEEFTFINRIDKATSGMIIGAKSLPITRDLSEEMRERRIEKKYYILVDGPVERDEFEIRSYLKKTETKVVELDEYEEGAKESISYFKVVKRGRNKTLLEGKLGTGRTHQLRVHLANLGHPITGDAKYGRGADHAMCLFSHWVDIEKYGIQLNLDIPEKFLGILK</sequence>
<evidence type="ECO:0000313" key="8">
    <source>
        <dbReference type="Proteomes" id="UP001144471"/>
    </source>
</evidence>
<dbReference type="GO" id="GO:0120159">
    <property type="term" value="F:rRNA pseudouridine synthase activity"/>
    <property type="evidence" value="ECO:0007669"/>
    <property type="project" value="UniProtKB-ARBA"/>
</dbReference>
<evidence type="ECO:0000313" key="7">
    <source>
        <dbReference type="EMBL" id="GLI55564.1"/>
    </source>
</evidence>
<dbReference type="SUPFAM" id="SSF55120">
    <property type="entry name" value="Pseudouridine synthase"/>
    <property type="match status" value="1"/>
</dbReference>
<dbReference type="InterPro" id="IPR050188">
    <property type="entry name" value="RluA_PseudoU_synthase"/>
</dbReference>
<evidence type="ECO:0000256" key="4">
    <source>
        <dbReference type="PROSITE-ProRule" id="PRU00182"/>
    </source>
</evidence>
<dbReference type="Proteomes" id="UP001144471">
    <property type="component" value="Unassembled WGS sequence"/>
</dbReference>
<dbReference type="PANTHER" id="PTHR21600:SF83">
    <property type="entry name" value="PSEUDOURIDYLATE SYNTHASE RPUSD4, MITOCHONDRIAL"/>
    <property type="match status" value="1"/>
</dbReference>
<accession>A0A9W6LMA1</accession>
<keyword evidence="2 5" id="KW-0413">Isomerase</keyword>
<dbReference type="InterPro" id="IPR020103">
    <property type="entry name" value="PsdUridine_synth_cat_dom_sf"/>
</dbReference>
<dbReference type="GO" id="GO:0003723">
    <property type="term" value="F:RNA binding"/>
    <property type="evidence" value="ECO:0007669"/>
    <property type="project" value="UniProtKB-KW"/>
</dbReference>
<dbReference type="PANTHER" id="PTHR21600">
    <property type="entry name" value="MITOCHONDRIAL RNA PSEUDOURIDINE SYNTHASE"/>
    <property type="match status" value="1"/>
</dbReference>
<evidence type="ECO:0000259" key="6">
    <source>
        <dbReference type="SMART" id="SM00363"/>
    </source>
</evidence>
<dbReference type="Pfam" id="PF00849">
    <property type="entry name" value="PseudoU_synth_2"/>
    <property type="match status" value="1"/>
</dbReference>
<dbReference type="Gene3D" id="3.10.290.10">
    <property type="entry name" value="RNA-binding S4 domain"/>
    <property type="match status" value="1"/>
</dbReference>
<gene>
    <name evidence="7" type="ORF">PM10SUCC1_10780</name>
</gene>
<dbReference type="GO" id="GO:0000455">
    <property type="term" value="P:enzyme-directed rRNA pseudouridine synthesis"/>
    <property type="evidence" value="ECO:0007669"/>
    <property type="project" value="UniProtKB-ARBA"/>
</dbReference>
<dbReference type="SUPFAM" id="SSF55174">
    <property type="entry name" value="Alpha-L RNA-binding motif"/>
    <property type="match status" value="1"/>
</dbReference>
<dbReference type="CDD" id="cd02869">
    <property type="entry name" value="PseudoU_synth_RluA_like"/>
    <property type="match status" value="1"/>
</dbReference>
<protein>
    <recommendedName>
        <fullName evidence="5">Pseudouridine synthase</fullName>
        <ecNumber evidence="5">5.4.99.-</ecNumber>
    </recommendedName>
</protein>
<reference evidence="7" key="1">
    <citation type="submission" date="2022-12" db="EMBL/GenBank/DDBJ databases">
        <title>Reference genome sequencing for broad-spectrum identification of bacterial and archaeal isolates by mass spectrometry.</title>
        <authorList>
            <person name="Sekiguchi Y."/>
            <person name="Tourlousse D.M."/>
        </authorList>
    </citation>
    <scope>NUCLEOTIDE SEQUENCE</scope>
    <source>
        <strain evidence="7">10succ1</strain>
    </source>
</reference>
<dbReference type="AlphaFoldDB" id="A0A9W6LMA1"/>
<evidence type="ECO:0000256" key="5">
    <source>
        <dbReference type="RuleBase" id="RU362028"/>
    </source>
</evidence>
<keyword evidence="8" id="KW-1185">Reference proteome</keyword>
<dbReference type="NCBIfam" id="TIGR00005">
    <property type="entry name" value="rluA_subfam"/>
    <property type="match status" value="1"/>
</dbReference>
<keyword evidence="4" id="KW-0694">RNA-binding</keyword>
<dbReference type="InterPro" id="IPR006145">
    <property type="entry name" value="PsdUridine_synth_RsuA/RluA"/>
</dbReference>
<dbReference type="Pfam" id="PF01479">
    <property type="entry name" value="S4"/>
    <property type="match status" value="1"/>
</dbReference>
<dbReference type="RefSeq" id="WP_281834129.1">
    <property type="nucleotide sequence ID" value="NZ_BSDY01000004.1"/>
</dbReference>